<comment type="subcellular location">
    <subcellularLocation>
        <location evidence="1 7">Cytoplasm</location>
    </subcellularLocation>
</comment>
<dbReference type="Pfam" id="PF02290">
    <property type="entry name" value="SRP14"/>
    <property type="match status" value="1"/>
</dbReference>
<dbReference type="GO" id="GO:0008312">
    <property type="term" value="F:7S RNA binding"/>
    <property type="evidence" value="ECO:0007669"/>
    <property type="project" value="UniProtKB-UniRule"/>
</dbReference>
<sequence length="118" mass="13443">MVVLQPDPFLSELTSMFERSTEKGSVWVTMKRSSMKCQARLKKMAAKGEPVELRCLVRATDGKKNISTSVLCALKHLGCEILVLDLHLVFQSSRLYIYFWERDRSMECITAAIGRSKL</sequence>
<accession>A0A6G1BX64</accession>
<keyword evidence="4 7" id="KW-0694">RNA-binding</keyword>
<name>A0A6G1BX64_9ORYZ</name>
<comment type="subunit">
    <text evidence="7">Heterodimer with SRP9; binds RNA as heterodimer. Component of a signal recognition particle (SRP) complex that consists of a 7SL RNA molecule of 300 nucleotides and six protein subunits: SRP72, SRP68, SRP54, SRP19, SRP14 and SRP9.</text>
</comment>
<keyword evidence="6 7" id="KW-0687">Ribonucleoprotein</keyword>
<dbReference type="GO" id="GO:0005786">
    <property type="term" value="C:signal recognition particle, endoplasmic reticulum targeting"/>
    <property type="evidence" value="ECO:0007669"/>
    <property type="project" value="UniProtKB-UniRule"/>
</dbReference>
<proteinExistence type="inferred from homology"/>
<dbReference type="AlphaFoldDB" id="A0A6G1BX64"/>
<gene>
    <name evidence="8" type="ORF">E2562_016820</name>
</gene>
<dbReference type="EMBL" id="SPHZ02000011">
    <property type="protein sequence ID" value="KAF0892516.1"/>
    <property type="molecule type" value="Genomic_DNA"/>
</dbReference>
<dbReference type="InterPro" id="IPR009018">
    <property type="entry name" value="Signal_recog_particle_SRP9/14"/>
</dbReference>
<dbReference type="PANTHER" id="PTHR12013">
    <property type="entry name" value="SIGNAL RECOGNITION PARTICLE 14 KD PROTEIN"/>
    <property type="match status" value="1"/>
</dbReference>
<evidence type="ECO:0000256" key="1">
    <source>
        <dbReference type="ARBA" id="ARBA00004496"/>
    </source>
</evidence>
<dbReference type="Gene3D" id="3.30.720.10">
    <property type="entry name" value="Signal recognition particle alu RNA binding heterodimer, srp9/1"/>
    <property type="match status" value="1"/>
</dbReference>
<dbReference type="GO" id="GO:0006614">
    <property type="term" value="P:SRP-dependent cotranslational protein targeting to membrane"/>
    <property type="evidence" value="ECO:0007669"/>
    <property type="project" value="UniProtKB-UniRule"/>
</dbReference>
<evidence type="ECO:0000256" key="2">
    <source>
        <dbReference type="ARBA" id="ARBA00010349"/>
    </source>
</evidence>
<keyword evidence="9" id="KW-1185">Reference proteome</keyword>
<dbReference type="InterPro" id="IPR003210">
    <property type="entry name" value="Signal_recog_particle_SRP14"/>
</dbReference>
<evidence type="ECO:0000256" key="4">
    <source>
        <dbReference type="ARBA" id="ARBA00022884"/>
    </source>
</evidence>
<keyword evidence="5 7" id="KW-0733">Signal recognition particle</keyword>
<dbReference type="GO" id="GO:0030942">
    <property type="term" value="F:endoplasmic reticulum signal peptide binding"/>
    <property type="evidence" value="ECO:0007669"/>
    <property type="project" value="UniProtKB-UniRule"/>
</dbReference>
<evidence type="ECO:0000256" key="7">
    <source>
        <dbReference type="RuleBase" id="RU368100"/>
    </source>
</evidence>
<evidence type="ECO:0000313" key="8">
    <source>
        <dbReference type="EMBL" id="KAF0892516.1"/>
    </source>
</evidence>
<keyword evidence="3 7" id="KW-0963">Cytoplasm</keyword>
<evidence type="ECO:0000313" key="9">
    <source>
        <dbReference type="Proteomes" id="UP000479710"/>
    </source>
</evidence>
<evidence type="ECO:0000256" key="6">
    <source>
        <dbReference type="ARBA" id="ARBA00023274"/>
    </source>
</evidence>
<reference evidence="8 9" key="1">
    <citation type="submission" date="2019-11" db="EMBL/GenBank/DDBJ databases">
        <title>Whole genome sequence of Oryza granulata.</title>
        <authorList>
            <person name="Li W."/>
        </authorList>
    </citation>
    <scope>NUCLEOTIDE SEQUENCE [LARGE SCALE GENOMIC DNA]</scope>
    <source>
        <strain evidence="9">cv. Menghai</strain>
        <tissue evidence="8">Leaf</tissue>
    </source>
</reference>
<evidence type="ECO:0000256" key="5">
    <source>
        <dbReference type="ARBA" id="ARBA00023135"/>
    </source>
</evidence>
<protein>
    <recommendedName>
        <fullName evidence="7">Signal recognition particle 14 kDa protein</fullName>
        <shortName evidence="7">SRP14</shortName>
    </recommendedName>
</protein>
<evidence type="ECO:0000256" key="3">
    <source>
        <dbReference type="ARBA" id="ARBA00022490"/>
    </source>
</evidence>
<comment type="function">
    <text evidence="7">Component of the signal recognition particle (SRP) complex, a ribonucleoprotein complex that mediates the cotranslational targeting of secretory and membrane proteins to the endoplasmic reticulum (ER). SRP9 together with SRP14 and the Alu portion of the SRP RNA, constitutes the elongation arrest domain of SRP. The complex of SRP9 and SRP14 is required for SRP RNA binding.</text>
</comment>
<organism evidence="8 9">
    <name type="scientific">Oryza meyeriana var. granulata</name>
    <dbReference type="NCBI Taxonomy" id="110450"/>
    <lineage>
        <taxon>Eukaryota</taxon>
        <taxon>Viridiplantae</taxon>
        <taxon>Streptophyta</taxon>
        <taxon>Embryophyta</taxon>
        <taxon>Tracheophyta</taxon>
        <taxon>Spermatophyta</taxon>
        <taxon>Magnoliopsida</taxon>
        <taxon>Liliopsida</taxon>
        <taxon>Poales</taxon>
        <taxon>Poaceae</taxon>
        <taxon>BOP clade</taxon>
        <taxon>Oryzoideae</taxon>
        <taxon>Oryzeae</taxon>
        <taxon>Oryzinae</taxon>
        <taxon>Oryza</taxon>
        <taxon>Oryza meyeriana</taxon>
    </lineage>
</organism>
<dbReference type="Proteomes" id="UP000479710">
    <property type="component" value="Unassembled WGS sequence"/>
</dbReference>
<comment type="similarity">
    <text evidence="2 7">Belongs to the SRP14 family.</text>
</comment>
<dbReference type="OrthoDB" id="19209at2759"/>
<dbReference type="SUPFAM" id="SSF54762">
    <property type="entry name" value="Signal recognition particle alu RNA binding heterodimer, SRP9/14"/>
    <property type="match status" value="1"/>
</dbReference>
<comment type="caution">
    <text evidence="8">The sequence shown here is derived from an EMBL/GenBank/DDBJ whole genome shotgun (WGS) entry which is preliminary data.</text>
</comment>